<keyword evidence="1" id="KW-0472">Membrane</keyword>
<dbReference type="EMBL" id="BAAART010000025">
    <property type="protein sequence ID" value="GAA2222701.1"/>
    <property type="molecule type" value="Genomic_DNA"/>
</dbReference>
<comment type="caution">
    <text evidence="2">The sequence shown here is derived from an EMBL/GenBank/DDBJ whole genome shotgun (WGS) entry which is preliminary data.</text>
</comment>
<feature type="transmembrane region" description="Helical" evidence="1">
    <location>
        <begin position="72"/>
        <end position="91"/>
    </location>
</feature>
<reference evidence="3" key="1">
    <citation type="journal article" date="2019" name="Int. J. Syst. Evol. Microbiol.">
        <title>The Global Catalogue of Microorganisms (GCM) 10K type strain sequencing project: providing services to taxonomists for standard genome sequencing and annotation.</title>
        <authorList>
            <consortium name="The Broad Institute Genomics Platform"/>
            <consortium name="The Broad Institute Genome Sequencing Center for Infectious Disease"/>
            <person name="Wu L."/>
            <person name="Ma J."/>
        </authorList>
    </citation>
    <scope>NUCLEOTIDE SEQUENCE [LARGE SCALE GENOMIC DNA]</scope>
    <source>
        <strain evidence="3">JCM 3053</strain>
    </source>
</reference>
<evidence type="ECO:0000313" key="2">
    <source>
        <dbReference type="EMBL" id="GAA2222701.1"/>
    </source>
</evidence>
<name>A0ABP5Q4Y1_9ACTN</name>
<accession>A0ABP5Q4Y1</accession>
<sequence>MPPPRGGGDFRRRAPLPRPMCVGGARDDSGGMKQVLEILGFLALVQGVAGLVHEFTDWNWGLVQRLGFLDGYEIYASVALLVLGVALFAAAGSRRSV</sequence>
<organism evidence="2 3">
    <name type="scientific">Streptomyces indiaensis</name>
    <dbReference type="NCBI Taxonomy" id="284033"/>
    <lineage>
        <taxon>Bacteria</taxon>
        <taxon>Bacillati</taxon>
        <taxon>Actinomycetota</taxon>
        <taxon>Actinomycetes</taxon>
        <taxon>Kitasatosporales</taxon>
        <taxon>Streptomycetaceae</taxon>
        <taxon>Streptomyces</taxon>
    </lineage>
</organism>
<evidence type="ECO:0008006" key="4">
    <source>
        <dbReference type="Google" id="ProtNLM"/>
    </source>
</evidence>
<keyword evidence="1" id="KW-0812">Transmembrane</keyword>
<keyword evidence="3" id="KW-1185">Reference proteome</keyword>
<proteinExistence type="predicted"/>
<dbReference type="Proteomes" id="UP001501474">
    <property type="component" value="Unassembled WGS sequence"/>
</dbReference>
<gene>
    <name evidence="2" type="ORF">GCM10010104_11870</name>
</gene>
<protein>
    <recommendedName>
        <fullName evidence="4">DUF378 domain-containing protein</fullName>
    </recommendedName>
</protein>
<keyword evidence="1" id="KW-1133">Transmembrane helix</keyword>
<evidence type="ECO:0000313" key="3">
    <source>
        <dbReference type="Proteomes" id="UP001501474"/>
    </source>
</evidence>
<evidence type="ECO:0000256" key="1">
    <source>
        <dbReference type="SAM" id="Phobius"/>
    </source>
</evidence>